<dbReference type="Pfam" id="PF13181">
    <property type="entry name" value="TPR_8"/>
    <property type="match status" value="1"/>
</dbReference>
<name>A0A4W3JVE9_CALMI</name>
<accession>A0A4W3JVE9</accession>
<dbReference type="AlphaFoldDB" id="A0A4W3JVE9"/>
<keyword evidence="4" id="KW-0963">Cytoplasm</keyword>
<feature type="repeat" description="TPR" evidence="7">
    <location>
        <begin position="71"/>
        <end position="104"/>
    </location>
</feature>
<dbReference type="SMART" id="SM00028">
    <property type="entry name" value="TPR"/>
    <property type="match status" value="3"/>
</dbReference>
<evidence type="ECO:0000259" key="8">
    <source>
        <dbReference type="Pfam" id="PF07653"/>
    </source>
</evidence>
<reference evidence="10" key="1">
    <citation type="journal article" date="2006" name="Science">
        <title>Ancient noncoding elements conserved in the human genome.</title>
        <authorList>
            <person name="Venkatesh B."/>
            <person name="Kirkness E.F."/>
            <person name="Loh Y.H."/>
            <person name="Halpern A.L."/>
            <person name="Lee A.P."/>
            <person name="Johnson J."/>
            <person name="Dandona N."/>
            <person name="Viswanathan L.D."/>
            <person name="Tay A."/>
            <person name="Venter J.C."/>
            <person name="Strausberg R.L."/>
            <person name="Brenner S."/>
        </authorList>
    </citation>
    <scope>NUCLEOTIDE SEQUENCE [LARGE SCALE GENOMIC DNA]</scope>
</reference>
<evidence type="ECO:0000256" key="4">
    <source>
        <dbReference type="ARBA" id="ARBA00022490"/>
    </source>
</evidence>
<dbReference type="SUPFAM" id="SSF50044">
    <property type="entry name" value="SH3-domain"/>
    <property type="match status" value="1"/>
</dbReference>
<sequence length="346" mass="39653">MGLKEILKLWDEGITEADRGEWANALKIFTSTEETSSKIWFNIGCLHLLLGELQKAQKAFDMSICKDEHLAVAFYQRGITFFKTENYEEAIRDFKEAFHQLRGNLLIDYHQLGLRYKLFACEVLHNQALAHAQLQTWTEAEEVLKNALGFKTEPKHNFVDEALGAVRNQKLFELLQLPRGQLFRPKKNKVAELEKQDFLGEAKVVASIVDNDEFSGFAPLQPLISRCFYVSKTSLSCSRSLQGELYRVLFNFIPKNEQELRVQSGNIVSVLEKGDDSWATVMFNNKVSLHSRNINKNDLICKEVVCTICWWCYYLSSLSLLTETLIILMGPFHCFHGQAALTHCSQ</sequence>
<dbReference type="Gene3D" id="1.25.40.10">
    <property type="entry name" value="Tetratricopeptide repeat domain"/>
    <property type="match status" value="1"/>
</dbReference>
<dbReference type="PANTHER" id="PTHR15175:SF3">
    <property type="entry name" value="NEUTROPHIL CYTOSOL FACTOR 2"/>
    <property type="match status" value="1"/>
</dbReference>
<dbReference type="Ensembl" id="ENSCMIT00000042749.1">
    <property type="protein sequence ID" value="ENSCMIP00000042148.1"/>
    <property type="gene ID" value="ENSCMIG00000017513.1"/>
</dbReference>
<evidence type="ECO:0000313" key="9">
    <source>
        <dbReference type="Ensembl" id="ENSCMIP00000042148.1"/>
    </source>
</evidence>
<keyword evidence="10" id="KW-1185">Reference proteome</keyword>
<dbReference type="FunFam" id="1.25.40.10:FF:000017">
    <property type="entry name" value="NADPH oxidase regulator NoxR"/>
    <property type="match status" value="1"/>
</dbReference>
<reference evidence="10" key="2">
    <citation type="journal article" date="2007" name="PLoS Biol.">
        <title>Survey sequencing and comparative analysis of the elephant shark (Callorhinchus milii) genome.</title>
        <authorList>
            <person name="Venkatesh B."/>
            <person name="Kirkness E.F."/>
            <person name="Loh Y.H."/>
            <person name="Halpern A.L."/>
            <person name="Lee A.P."/>
            <person name="Johnson J."/>
            <person name="Dandona N."/>
            <person name="Viswanathan L.D."/>
            <person name="Tay A."/>
            <person name="Venter J.C."/>
            <person name="Strausberg R.L."/>
            <person name="Brenner S."/>
        </authorList>
    </citation>
    <scope>NUCLEOTIDE SEQUENCE [LARGE SCALE GENOMIC DNA]</scope>
</reference>
<dbReference type="STRING" id="7868.ENSCMIP00000042148"/>
<proteinExistence type="inferred from homology"/>
<evidence type="ECO:0000256" key="1">
    <source>
        <dbReference type="ARBA" id="ARBA00004496"/>
    </source>
</evidence>
<dbReference type="PANTHER" id="PTHR15175">
    <property type="entry name" value="NEUTROPHIL CYTOSOLIC FACTOR 2, NEUTROPHIL NADPH OXIDASE FACTOR 2"/>
    <property type="match status" value="1"/>
</dbReference>
<dbReference type="InterPro" id="IPR011990">
    <property type="entry name" value="TPR-like_helical_dom_sf"/>
</dbReference>
<keyword evidence="5" id="KW-0677">Repeat</keyword>
<dbReference type="GO" id="GO:0016176">
    <property type="term" value="F:superoxide-generating NADPH oxidase activator activity"/>
    <property type="evidence" value="ECO:0007669"/>
    <property type="project" value="TreeGrafter"/>
</dbReference>
<dbReference type="GO" id="GO:0005737">
    <property type="term" value="C:cytoplasm"/>
    <property type="evidence" value="ECO:0007669"/>
    <property type="project" value="UniProtKB-SubCell"/>
</dbReference>
<dbReference type="InterPro" id="IPR001452">
    <property type="entry name" value="SH3_domain"/>
</dbReference>
<comment type="similarity">
    <text evidence="2">Belongs to the NCF2/NOXA1 family.</text>
</comment>
<evidence type="ECO:0000313" key="10">
    <source>
        <dbReference type="Proteomes" id="UP000314986"/>
    </source>
</evidence>
<dbReference type="PROSITE" id="PS50005">
    <property type="entry name" value="TPR"/>
    <property type="match status" value="1"/>
</dbReference>
<dbReference type="InterPro" id="IPR036028">
    <property type="entry name" value="SH3-like_dom_sf"/>
</dbReference>
<reference evidence="9" key="5">
    <citation type="submission" date="2025-09" db="UniProtKB">
        <authorList>
            <consortium name="Ensembl"/>
        </authorList>
    </citation>
    <scope>IDENTIFICATION</scope>
</reference>
<reference evidence="10" key="3">
    <citation type="journal article" date="2014" name="Nature">
        <title>Elephant shark genome provides unique insights into gnathostome evolution.</title>
        <authorList>
            <consortium name="International Elephant Shark Genome Sequencing Consortium"/>
            <person name="Venkatesh B."/>
            <person name="Lee A.P."/>
            <person name="Ravi V."/>
            <person name="Maurya A.K."/>
            <person name="Lian M.M."/>
            <person name="Swann J.B."/>
            <person name="Ohta Y."/>
            <person name="Flajnik M.F."/>
            <person name="Sutoh Y."/>
            <person name="Kasahara M."/>
            <person name="Hoon S."/>
            <person name="Gangu V."/>
            <person name="Roy S.W."/>
            <person name="Irimia M."/>
            <person name="Korzh V."/>
            <person name="Kondrychyn I."/>
            <person name="Lim Z.W."/>
            <person name="Tay B.H."/>
            <person name="Tohari S."/>
            <person name="Kong K.W."/>
            <person name="Ho S."/>
            <person name="Lorente-Galdos B."/>
            <person name="Quilez J."/>
            <person name="Marques-Bonet T."/>
            <person name="Raney B.J."/>
            <person name="Ingham P.W."/>
            <person name="Tay A."/>
            <person name="Hillier L.W."/>
            <person name="Minx P."/>
            <person name="Boehm T."/>
            <person name="Wilson R.K."/>
            <person name="Brenner S."/>
            <person name="Warren W.C."/>
        </authorList>
    </citation>
    <scope>NUCLEOTIDE SEQUENCE [LARGE SCALE GENOMIC DNA]</scope>
</reference>
<dbReference type="GO" id="GO:0042554">
    <property type="term" value="P:superoxide anion generation"/>
    <property type="evidence" value="ECO:0007669"/>
    <property type="project" value="TreeGrafter"/>
</dbReference>
<dbReference type="GeneTree" id="ENSGT00530000063843"/>
<keyword evidence="6 7" id="KW-0802">TPR repeat</keyword>
<comment type="subcellular location">
    <subcellularLocation>
        <location evidence="1">Cytoplasm</location>
    </subcellularLocation>
</comment>
<evidence type="ECO:0000256" key="5">
    <source>
        <dbReference type="ARBA" id="ARBA00022737"/>
    </source>
</evidence>
<evidence type="ECO:0000256" key="6">
    <source>
        <dbReference type="ARBA" id="ARBA00022803"/>
    </source>
</evidence>
<evidence type="ECO:0000256" key="2">
    <source>
        <dbReference type="ARBA" id="ARBA00008051"/>
    </source>
</evidence>
<organism evidence="9 10">
    <name type="scientific">Callorhinchus milii</name>
    <name type="common">Ghost shark</name>
    <dbReference type="NCBI Taxonomy" id="7868"/>
    <lineage>
        <taxon>Eukaryota</taxon>
        <taxon>Metazoa</taxon>
        <taxon>Chordata</taxon>
        <taxon>Craniata</taxon>
        <taxon>Vertebrata</taxon>
        <taxon>Chondrichthyes</taxon>
        <taxon>Holocephali</taxon>
        <taxon>Chimaeriformes</taxon>
        <taxon>Callorhinchidae</taxon>
        <taxon>Callorhinchus</taxon>
    </lineage>
</organism>
<dbReference type="SUPFAM" id="SSF48452">
    <property type="entry name" value="TPR-like"/>
    <property type="match status" value="1"/>
</dbReference>
<dbReference type="OMA" id="CACEVLY"/>
<dbReference type="InterPro" id="IPR051864">
    <property type="entry name" value="NCF2_NOXA1"/>
</dbReference>
<keyword evidence="3" id="KW-0728">SH3 domain</keyword>
<feature type="domain" description="SH3" evidence="8">
    <location>
        <begin position="246"/>
        <end position="279"/>
    </location>
</feature>
<reference evidence="9" key="4">
    <citation type="submission" date="2025-08" db="UniProtKB">
        <authorList>
            <consortium name="Ensembl"/>
        </authorList>
    </citation>
    <scope>IDENTIFICATION</scope>
</reference>
<dbReference type="InParanoid" id="A0A4W3JVE9"/>
<dbReference type="Pfam" id="PF07653">
    <property type="entry name" value="SH3_2"/>
    <property type="match status" value="1"/>
</dbReference>
<evidence type="ECO:0000256" key="7">
    <source>
        <dbReference type="PROSITE-ProRule" id="PRU00339"/>
    </source>
</evidence>
<evidence type="ECO:0000256" key="3">
    <source>
        <dbReference type="ARBA" id="ARBA00022443"/>
    </source>
</evidence>
<dbReference type="Gene3D" id="2.30.30.40">
    <property type="entry name" value="SH3 Domains"/>
    <property type="match status" value="1"/>
</dbReference>
<dbReference type="Proteomes" id="UP000314986">
    <property type="component" value="Unassembled WGS sequence"/>
</dbReference>
<protein>
    <submittedName>
        <fullName evidence="9">Neutrophil cytosolic factor 2</fullName>
    </submittedName>
</protein>
<dbReference type="InterPro" id="IPR019734">
    <property type="entry name" value="TPR_rpt"/>
</dbReference>